<evidence type="ECO:0000313" key="1">
    <source>
        <dbReference type="EMBL" id="KAJ3573062.1"/>
    </source>
</evidence>
<dbReference type="Proteomes" id="UP001148614">
    <property type="component" value="Unassembled WGS sequence"/>
</dbReference>
<keyword evidence="2" id="KW-1185">Reference proteome</keyword>
<dbReference type="EMBL" id="JANPWZ010000712">
    <property type="protein sequence ID" value="KAJ3573062.1"/>
    <property type="molecule type" value="Genomic_DNA"/>
</dbReference>
<evidence type="ECO:0000313" key="2">
    <source>
        <dbReference type="Proteomes" id="UP001148614"/>
    </source>
</evidence>
<comment type="caution">
    <text evidence="1">The sequence shown here is derived from an EMBL/GenBank/DDBJ whole genome shotgun (WGS) entry which is preliminary data.</text>
</comment>
<sequence>MPLNLPVEIFRLVCEALLDDTESLATVGLVSREWRTASLPVLLSQVDLSSHNKGRLPEHEDDYFPLEGGIVMADYSDAYRPRNLVTRQRAFLRLIIDRPELAIYVRTFAWTLVWLDFDDDDLSDVDLRTWDVFSLLRNVTHLDLASLHAIGCDEPYIRQNPARLFPAVTHLRLVGWMHRGLVKAIISSLDAAQLVSLDLHYLQEEGSLPNGEPMPSDVARKYARSYRHGYSQDGIDDELWARQEHGDACIFPGPMWLPLRFLRQRRPSSLAHFRIRIMPEIHTLDRRNYNTMFQETAKFIRSTKNTMRSISIGLGEKPIYFCEDKELDRMCGTARTRIKGAFRWLTSDISANFLHSVLAALTEEQYPRLTQVEFVGFRILKTGTSQRIPPNLTREYIRDCPFVDDALMENANLDCRRGFGGHDHNLPNMDQHELDRLTEILRRS</sequence>
<organism evidence="1 2">
    <name type="scientific">Xylaria arbuscula</name>
    <dbReference type="NCBI Taxonomy" id="114810"/>
    <lineage>
        <taxon>Eukaryota</taxon>
        <taxon>Fungi</taxon>
        <taxon>Dikarya</taxon>
        <taxon>Ascomycota</taxon>
        <taxon>Pezizomycotina</taxon>
        <taxon>Sordariomycetes</taxon>
        <taxon>Xylariomycetidae</taxon>
        <taxon>Xylariales</taxon>
        <taxon>Xylariaceae</taxon>
        <taxon>Xylaria</taxon>
    </lineage>
</organism>
<dbReference type="VEuPathDB" id="FungiDB:F4678DRAFT_442039"/>
<protein>
    <recommendedName>
        <fullName evidence="3">F-box domain-containing protein</fullName>
    </recommendedName>
</protein>
<accession>A0A9W8NES4</accession>
<evidence type="ECO:0008006" key="3">
    <source>
        <dbReference type="Google" id="ProtNLM"/>
    </source>
</evidence>
<gene>
    <name evidence="1" type="ORF">NPX13_g4835</name>
</gene>
<name>A0A9W8NES4_9PEZI</name>
<reference evidence="1" key="1">
    <citation type="submission" date="2022-07" db="EMBL/GenBank/DDBJ databases">
        <title>Genome Sequence of Xylaria arbuscula.</title>
        <authorList>
            <person name="Buettner E."/>
        </authorList>
    </citation>
    <scope>NUCLEOTIDE SEQUENCE</scope>
    <source>
        <strain evidence="1">VT107</strain>
    </source>
</reference>
<proteinExistence type="predicted"/>
<dbReference type="AlphaFoldDB" id="A0A9W8NES4"/>